<gene>
    <name evidence="1" type="ORF">PL9214510030</name>
</gene>
<protein>
    <submittedName>
        <fullName evidence="1">Uncharacterized protein</fullName>
    </submittedName>
</protein>
<evidence type="ECO:0000313" key="2">
    <source>
        <dbReference type="Proteomes" id="UP000184315"/>
    </source>
</evidence>
<dbReference type="RefSeq" id="WP_281250332.1">
    <property type="nucleotide sequence ID" value="NZ_LN889802.1"/>
</dbReference>
<organism evidence="1 2">
    <name type="scientific">Planktothrix tepida PCC 9214</name>
    <dbReference type="NCBI Taxonomy" id="671072"/>
    <lineage>
        <taxon>Bacteria</taxon>
        <taxon>Bacillati</taxon>
        <taxon>Cyanobacteriota</taxon>
        <taxon>Cyanophyceae</taxon>
        <taxon>Oscillatoriophycideae</taxon>
        <taxon>Oscillatoriales</taxon>
        <taxon>Microcoleaceae</taxon>
        <taxon>Planktothrix</taxon>
    </lineage>
</organism>
<dbReference type="Proteomes" id="UP000184315">
    <property type="component" value="Unassembled WGS sequence"/>
</dbReference>
<proteinExistence type="predicted"/>
<keyword evidence="2" id="KW-1185">Reference proteome</keyword>
<dbReference type="AlphaFoldDB" id="A0A1J1LP50"/>
<dbReference type="STRING" id="671072.PL9214510030"/>
<accession>A0A1J1LP50</accession>
<dbReference type="EMBL" id="CZDF01000157">
    <property type="protein sequence ID" value="CUR33361.1"/>
    <property type="molecule type" value="Genomic_DNA"/>
</dbReference>
<sequence>MRLHSLGQDVTVLYPNLIIGDRLQKLDLNRTQEQEFPTPDAL</sequence>
<evidence type="ECO:0000313" key="1">
    <source>
        <dbReference type="EMBL" id="CUR33361.1"/>
    </source>
</evidence>
<name>A0A1J1LP50_9CYAN</name>
<reference evidence="2" key="1">
    <citation type="submission" date="2015-10" db="EMBL/GenBank/DDBJ databases">
        <authorList>
            <person name="Regsiter A."/>
            <person name="william w."/>
        </authorList>
    </citation>
    <scope>NUCLEOTIDE SEQUENCE [LARGE SCALE GENOMIC DNA]</scope>
</reference>